<comment type="caution">
    <text evidence="1">The sequence shown here is derived from an EMBL/GenBank/DDBJ whole genome shotgun (WGS) entry which is preliminary data.</text>
</comment>
<dbReference type="EMBL" id="JAQQFN010000013">
    <property type="protein sequence ID" value="MFL9885001.1"/>
    <property type="molecule type" value="Genomic_DNA"/>
</dbReference>
<keyword evidence="2" id="KW-1185">Reference proteome</keyword>
<gene>
    <name evidence="1" type="ORF">PQR66_18305</name>
</gene>
<protein>
    <submittedName>
        <fullName evidence="1">Uncharacterized protein</fullName>
    </submittedName>
</protein>
<reference evidence="1 2" key="1">
    <citation type="journal article" date="2024" name="Chem. Sci.">
        <title>Discovery of megapolipeptins by genome mining of a Burkholderiales bacteria collection.</title>
        <authorList>
            <person name="Paulo B.S."/>
            <person name="Recchia M.J.J."/>
            <person name="Lee S."/>
            <person name="Fergusson C.H."/>
            <person name="Romanowski S.B."/>
            <person name="Hernandez A."/>
            <person name="Krull N."/>
            <person name="Liu D.Y."/>
            <person name="Cavanagh H."/>
            <person name="Bos A."/>
            <person name="Gray C.A."/>
            <person name="Murphy B.T."/>
            <person name="Linington R.G."/>
            <person name="Eustaquio A.S."/>
        </authorList>
    </citation>
    <scope>NUCLEOTIDE SEQUENCE [LARGE SCALE GENOMIC DNA]</scope>
    <source>
        <strain evidence="1 2">RL16-012-BIC-B</strain>
    </source>
</reference>
<name>A0ABW8ZS60_9BURK</name>
<sequence>MARVELAEYESLLTYEGKTAHLTHFATMATIERSRAYVCPRCLDELLVRSGEEPARPTSRESAFDTSAVAADAVILPNWRACTTHGLFWPQLTSRWIAEAIKSGRLLAGRRLIRTSFTDGKHGNEYWFDNVYLQKRFGSAIDPTSSTCRLEREHSDVLFKGAARVCGSCLRDLLARHGIDV</sequence>
<evidence type="ECO:0000313" key="1">
    <source>
        <dbReference type="EMBL" id="MFL9885001.1"/>
    </source>
</evidence>
<dbReference type="Proteomes" id="UP001629249">
    <property type="component" value="Unassembled WGS sequence"/>
</dbReference>
<accession>A0ABW8ZS60</accession>
<evidence type="ECO:0000313" key="2">
    <source>
        <dbReference type="Proteomes" id="UP001629249"/>
    </source>
</evidence>
<proteinExistence type="predicted"/>
<dbReference type="RefSeq" id="WP_408330724.1">
    <property type="nucleotide sequence ID" value="NZ_JAQQFH010000016.1"/>
</dbReference>
<organism evidence="1 2">
    <name type="scientific">Paraburkholderia agricolaris</name>
    <dbReference type="NCBI Taxonomy" id="2152888"/>
    <lineage>
        <taxon>Bacteria</taxon>
        <taxon>Pseudomonadati</taxon>
        <taxon>Pseudomonadota</taxon>
        <taxon>Betaproteobacteria</taxon>
        <taxon>Burkholderiales</taxon>
        <taxon>Burkholderiaceae</taxon>
        <taxon>Paraburkholderia</taxon>
    </lineage>
</organism>